<evidence type="ECO:0000256" key="1">
    <source>
        <dbReference type="ARBA" id="ARBA00023015"/>
    </source>
</evidence>
<dbReference type="PANTHER" id="PTHR47424:SF6">
    <property type="entry name" value="PROLINE UTILIZATION TRANS-ACTIVATOR"/>
    <property type="match status" value="1"/>
</dbReference>
<dbReference type="EMBL" id="JAPEUX010000001">
    <property type="protein sequence ID" value="KAJ4360932.1"/>
    <property type="molecule type" value="Genomic_DNA"/>
</dbReference>
<keyword evidence="2" id="KW-0804">Transcription</keyword>
<evidence type="ECO:0000313" key="5">
    <source>
        <dbReference type="Proteomes" id="UP001140513"/>
    </source>
</evidence>
<organism evidence="4 5">
    <name type="scientific">Didymosphaeria variabile</name>
    <dbReference type="NCBI Taxonomy" id="1932322"/>
    <lineage>
        <taxon>Eukaryota</taxon>
        <taxon>Fungi</taxon>
        <taxon>Dikarya</taxon>
        <taxon>Ascomycota</taxon>
        <taxon>Pezizomycotina</taxon>
        <taxon>Dothideomycetes</taxon>
        <taxon>Pleosporomycetidae</taxon>
        <taxon>Pleosporales</taxon>
        <taxon>Massarineae</taxon>
        <taxon>Didymosphaeriaceae</taxon>
        <taxon>Didymosphaeria</taxon>
    </lineage>
</organism>
<dbReference type="RefSeq" id="XP_056077134.1">
    <property type="nucleotide sequence ID" value="XM_056210312.1"/>
</dbReference>
<evidence type="ECO:0008006" key="6">
    <source>
        <dbReference type="Google" id="ProtNLM"/>
    </source>
</evidence>
<dbReference type="CDD" id="cd12148">
    <property type="entry name" value="fungal_TF_MHR"/>
    <property type="match status" value="1"/>
</dbReference>
<dbReference type="OrthoDB" id="3266505at2759"/>
<keyword evidence="3" id="KW-0539">Nucleus</keyword>
<dbReference type="PANTHER" id="PTHR47424">
    <property type="entry name" value="REGULATORY PROTEIN GAL4"/>
    <property type="match status" value="1"/>
</dbReference>
<evidence type="ECO:0000256" key="2">
    <source>
        <dbReference type="ARBA" id="ARBA00023163"/>
    </source>
</evidence>
<gene>
    <name evidence="4" type="ORF">N0V89_001501</name>
</gene>
<evidence type="ECO:0000256" key="3">
    <source>
        <dbReference type="ARBA" id="ARBA00023242"/>
    </source>
</evidence>
<dbReference type="GeneID" id="80905031"/>
<dbReference type="AlphaFoldDB" id="A0A9W9CGT2"/>
<reference evidence="4" key="1">
    <citation type="submission" date="2022-10" db="EMBL/GenBank/DDBJ databases">
        <title>Tapping the CABI collections for fungal endophytes: first genome assemblies for Collariella, Neodidymelliopsis, Ascochyta clinopodiicola, Didymella pomorum, Didymosphaeria variabile, Neocosmospora piperis and Neocucurbitaria cava.</title>
        <authorList>
            <person name="Hill R."/>
        </authorList>
    </citation>
    <scope>NUCLEOTIDE SEQUENCE</scope>
    <source>
        <strain evidence="4">IMI 356815</strain>
    </source>
</reference>
<keyword evidence="5" id="KW-1185">Reference proteome</keyword>
<proteinExistence type="predicted"/>
<keyword evidence="1" id="KW-0805">Transcription regulation</keyword>
<comment type="caution">
    <text evidence="4">The sequence shown here is derived from an EMBL/GenBank/DDBJ whole genome shotgun (WGS) entry which is preliminary data.</text>
</comment>
<accession>A0A9W9CGT2</accession>
<dbReference type="InterPro" id="IPR051127">
    <property type="entry name" value="Fungal_SecMet_Regulators"/>
</dbReference>
<protein>
    <recommendedName>
        <fullName evidence="6">Transcription factor domain-containing protein</fullName>
    </recommendedName>
</protein>
<name>A0A9W9CGT2_9PLEO</name>
<evidence type="ECO:0000313" key="4">
    <source>
        <dbReference type="EMBL" id="KAJ4360932.1"/>
    </source>
</evidence>
<sequence length="237" mass="26536">MQESVDRQLTGRYAEAKGQLSGSSPTPNHLYSQSPQVFEAVAAIPPTHVAEFLFDVFFTYAHTNYVYANEQWLRIKLRDIYTTSSTVTAADSPWICTLLMVFAIGTQFAHLSSIPGDEGDTLLEHGDAASKDDETALYFYHAACKLIPDVMVAASIESVQAFLLLGVFTCECRPFSIKTISSYSIQQYRWTLQGCHAPIWASPSELPPRTTYIVYVSANRKRKRLFQFIGYGGQRAH</sequence>
<dbReference type="Proteomes" id="UP001140513">
    <property type="component" value="Unassembled WGS sequence"/>
</dbReference>